<keyword evidence="1" id="KW-1133">Transmembrane helix</keyword>
<evidence type="ECO:0000313" key="3">
    <source>
        <dbReference type="Proteomes" id="UP001595533"/>
    </source>
</evidence>
<keyword evidence="3" id="KW-1185">Reference proteome</keyword>
<comment type="caution">
    <text evidence="2">The sequence shown here is derived from an EMBL/GenBank/DDBJ whole genome shotgun (WGS) entry which is preliminary data.</text>
</comment>
<reference evidence="3" key="1">
    <citation type="journal article" date="2019" name="Int. J. Syst. Evol. Microbiol.">
        <title>The Global Catalogue of Microorganisms (GCM) 10K type strain sequencing project: providing services to taxonomists for standard genome sequencing and annotation.</title>
        <authorList>
            <consortium name="The Broad Institute Genomics Platform"/>
            <consortium name="The Broad Institute Genome Sequencing Center for Infectious Disease"/>
            <person name="Wu L."/>
            <person name="Ma J."/>
        </authorList>
    </citation>
    <scope>NUCLEOTIDE SEQUENCE [LARGE SCALE GENOMIC DNA]</scope>
    <source>
        <strain evidence="3">KCTC 42953</strain>
    </source>
</reference>
<organism evidence="2 3">
    <name type="scientific">Marinicella sediminis</name>
    <dbReference type="NCBI Taxonomy" id="1792834"/>
    <lineage>
        <taxon>Bacteria</taxon>
        <taxon>Pseudomonadati</taxon>
        <taxon>Pseudomonadota</taxon>
        <taxon>Gammaproteobacteria</taxon>
        <taxon>Lysobacterales</taxon>
        <taxon>Marinicellaceae</taxon>
        <taxon>Marinicella</taxon>
    </lineage>
</organism>
<evidence type="ECO:0008006" key="4">
    <source>
        <dbReference type="Google" id="ProtNLM"/>
    </source>
</evidence>
<proteinExistence type="predicted"/>
<name>A0ABV7J6N2_9GAMM</name>
<dbReference type="Proteomes" id="UP001595533">
    <property type="component" value="Unassembled WGS sequence"/>
</dbReference>
<evidence type="ECO:0000313" key="2">
    <source>
        <dbReference type="EMBL" id="MFC3193614.1"/>
    </source>
</evidence>
<sequence length="101" mass="11209">MKKWIAGLVLLLFSGLTAVALWHHGYVGLFAFQLSTYAGIQVLTDLVIALGLFLLWLWQDAKQAGRNPWPWILGTCVTGSIAPLLYVLLFKLNQKQPSVAN</sequence>
<evidence type="ECO:0000256" key="1">
    <source>
        <dbReference type="SAM" id="Phobius"/>
    </source>
</evidence>
<dbReference type="RefSeq" id="WP_077410582.1">
    <property type="nucleotide sequence ID" value="NZ_JBHRTS010000002.1"/>
</dbReference>
<feature type="transmembrane region" description="Helical" evidence="1">
    <location>
        <begin position="69"/>
        <end position="89"/>
    </location>
</feature>
<keyword evidence="1" id="KW-0812">Transmembrane</keyword>
<dbReference type="EMBL" id="JBHRTS010000002">
    <property type="protein sequence ID" value="MFC3193614.1"/>
    <property type="molecule type" value="Genomic_DNA"/>
</dbReference>
<feature type="transmembrane region" description="Helical" evidence="1">
    <location>
        <begin position="36"/>
        <end position="57"/>
    </location>
</feature>
<protein>
    <recommendedName>
        <fullName evidence="4">DUF2834 domain-containing protein</fullName>
    </recommendedName>
</protein>
<accession>A0ABV7J6N2</accession>
<keyword evidence="1" id="KW-0472">Membrane</keyword>
<gene>
    <name evidence="2" type="ORF">ACFODZ_05075</name>
</gene>